<dbReference type="OrthoDB" id="86089at2157"/>
<dbReference type="KEGG" id="mhk:DFR87_08055"/>
<keyword evidence="11" id="KW-1185">Reference proteome</keyword>
<feature type="transmembrane region" description="Helical" evidence="8">
    <location>
        <begin position="134"/>
        <end position="150"/>
    </location>
</feature>
<proteinExistence type="inferred from homology"/>
<organism evidence="10 11">
    <name type="scientific">Metallosphaera hakonensis JCM 8857 = DSM 7519</name>
    <dbReference type="NCBI Taxonomy" id="1293036"/>
    <lineage>
        <taxon>Archaea</taxon>
        <taxon>Thermoproteota</taxon>
        <taxon>Thermoprotei</taxon>
        <taxon>Sulfolobales</taxon>
        <taxon>Sulfolobaceae</taxon>
        <taxon>Metallosphaera</taxon>
    </lineage>
</organism>
<evidence type="ECO:0000259" key="9">
    <source>
        <dbReference type="Pfam" id="PF03600"/>
    </source>
</evidence>
<feature type="transmembrane region" description="Helical" evidence="8">
    <location>
        <begin position="170"/>
        <end position="196"/>
    </location>
</feature>
<keyword evidence="4" id="KW-1003">Cell membrane</keyword>
<dbReference type="InterPro" id="IPR000802">
    <property type="entry name" value="Arsenical_pump_ArsB"/>
</dbReference>
<dbReference type="PANTHER" id="PTHR43302">
    <property type="entry name" value="TRANSPORTER ARSB-RELATED"/>
    <property type="match status" value="1"/>
</dbReference>
<name>A0A2U9IUC0_9CREN</name>
<evidence type="ECO:0000313" key="11">
    <source>
        <dbReference type="Proteomes" id="UP000247586"/>
    </source>
</evidence>
<evidence type="ECO:0000256" key="1">
    <source>
        <dbReference type="ARBA" id="ARBA00004651"/>
    </source>
</evidence>
<evidence type="ECO:0000256" key="6">
    <source>
        <dbReference type="ARBA" id="ARBA00022989"/>
    </source>
</evidence>
<dbReference type="RefSeq" id="WP_110369302.1">
    <property type="nucleotide sequence ID" value="NZ_CP029287.2"/>
</dbReference>
<dbReference type="PANTHER" id="PTHR43302:SF5">
    <property type="entry name" value="TRANSPORTER ARSB-RELATED"/>
    <property type="match status" value="1"/>
</dbReference>
<keyword evidence="7 8" id="KW-0472">Membrane</keyword>
<protein>
    <submittedName>
        <fullName evidence="10">Anion transporter</fullName>
    </submittedName>
</protein>
<dbReference type="STRING" id="1293036.GCA_001315825_00084"/>
<feature type="transmembrane region" description="Helical" evidence="8">
    <location>
        <begin position="27"/>
        <end position="44"/>
    </location>
</feature>
<keyword evidence="5 8" id="KW-0812">Transmembrane</keyword>
<reference evidence="10" key="1">
    <citation type="submission" date="2018-05" db="EMBL/GenBank/DDBJ databases">
        <title>Complete Genome Sequences of Extremely Thermoacidophilic, Metal-Mobilizing Type-Strain Members of the Archaeal Family Sulfolobaceae: Acidianus brierleyi DSM-1651T, Acidianus sulfidivorans DSM-18786T, Metallosphaera hakonensis DSM-7519T, and Metallosphaera prunae DSM-10039T.</title>
        <authorList>
            <person name="Counts J.A."/>
            <person name="Kelly R.M."/>
        </authorList>
    </citation>
    <scope>NUCLEOTIDE SEQUENCE [LARGE SCALE GENOMIC DNA]</scope>
    <source>
        <strain evidence="10">HO1-1</strain>
    </source>
</reference>
<feature type="transmembrane region" description="Helical" evidence="8">
    <location>
        <begin position="305"/>
        <end position="331"/>
    </location>
</feature>
<dbReference type="GO" id="GO:0015105">
    <property type="term" value="F:arsenite transmembrane transporter activity"/>
    <property type="evidence" value="ECO:0007669"/>
    <property type="project" value="InterPro"/>
</dbReference>
<evidence type="ECO:0000313" key="10">
    <source>
        <dbReference type="EMBL" id="AWR99649.1"/>
    </source>
</evidence>
<evidence type="ECO:0000256" key="7">
    <source>
        <dbReference type="ARBA" id="ARBA00023136"/>
    </source>
</evidence>
<dbReference type="EMBL" id="CP029287">
    <property type="protein sequence ID" value="AWR99649.1"/>
    <property type="molecule type" value="Genomic_DNA"/>
</dbReference>
<keyword evidence="6 8" id="KW-1133">Transmembrane helix</keyword>
<feature type="transmembrane region" description="Helical" evidence="8">
    <location>
        <begin position="56"/>
        <end position="81"/>
    </location>
</feature>
<keyword evidence="3" id="KW-0813">Transport</keyword>
<feature type="transmembrane region" description="Helical" evidence="8">
    <location>
        <begin position="272"/>
        <end position="299"/>
    </location>
</feature>
<dbReference type="AlphaFoldDB" id="A0A2U9IUC0"/>
<feature type="transmembrane region" description="Helical" evidence="8">
    <location>
        <begin position="343"/>
        <end position="367"/>
    </location>
</feature>
<feature type="transmembrane region" description="Helical" evidence="8">
    <location>
        <begin position="387"/>
        <end position="409"/>
    </location>
</feature>
<dbReference type="PRINTS" id="PR00758">
    <property type="entry name" value="ARSENICPUMP"/>
</dbReference>
<sequence>MNFLALVAVLVTYGLIASRKITGIPPWASMFFGGVMMIIIGVLSPAEALNAINLDVILFLITLFSFASALEVSGFLRYLGFYIVNKLKSPSRTLFGVLLFSGLLSNLVTNDGISASWTPVILESSKRLGVDEKPFLYALAFGVTIGSVMFPTGNPQNLLIALDAGIKDPFIVFLSLLAIPTIVNLIISYPIMLILFKKELRTKDPSISQQERIEDPFTAYLSLGLLLITIVLFFVLSFIGMDILLGSLTTSSILILISSRRREIVRRMDWPTIIFFIGLFIFTAGMSKSGVLNLIISLLPAPSSIFTIMLGSVLVSQLLSNVPLVAIYIPLMMSSGATSPIDWIALAAGSTIAGNFTLIGAASNVIISESSESRGGKGFGFLEFIKNSIPVLIVNFLVLYLFLTLHSFLRL</sequence>
<dbReference type="GeneID" id="36835287"/>
<comment type="similarity">
    <text evidence="2">Belongs to the CitM (TC 2.A.11) transporter family.</text>
</comment>
<dbReference type="Pfam" id="PF03600">
    <property type="entry name" value="CitMHS"/>
    <property type="match status" value="1"/>
</dbReference>
<feature type="transmembrane region" description="Helical" evidence="8">
    <location>
        <begin position="217"/>
        <end position="237"/>
    </location>
</feature>
<evidence type="ECO:0000256" key="5">
    <source>
        <dbReference type="ARBA" id="ARBA00022692"/>
    </source>
</evidence>
<dbReference type="Proteomes" id="UP000247586">
    <property type="component" value="Chromosome"/>
</dbReference>
<gene>
    <name evidence="10" type="ORF">DFR87_08055</name>
</gene>
<accession>A0A2U9IUC0</accession>
<feature type="transmembrane region" description="Helical" evidence="8">
    <location>
        <begin position="243"/>
        <end position="260"/>
    </location>
</feature>
<dbReference type="GO" id="GO:0005886">
    <property type="term" value="C:plasma membrane"/>
    <property type="evidence" value="ECO:0007669"/>
    <property type="project" value="UniProtKB-SubCell"/>
</dbReference>
<evidence type="ECO:0000256" key="8">
    <source>
        <dbReference type="SAM" id="Phobius"/>
    </source>
</evidence>
<evidence type="ECO:0000256" key="2">
    <source>
        <dbReference type="ARBA" id="ARBA00009843"/>
    </source>
</evidence>
<comment type="subcellular location">
    <subcellularLocation>
        <location evidence="1">Cell membrane</location>
        <topology evidence="1">Multi-pass membrane protein</topology>
    </subcellularLocation>
</comment>
<evidence type="ECO:0000256" key="3">
    <source>
        <dbReference type="ARBA" id="ARBA00022448"/>
    </source>
</evidence>
<feature type="domain" description="Citrate transporter-like" evidence="9">
    <location>
        <begin position="15"/>
        <end position="347"/>
    </location>
</feature>
<dbReference type="InterPro" id="IPR004680">
    <property type="entry name" value="Cit_transptr-like_dom"/>
</dbReference>
<evidence type="ECO:0000256" key="4">
    <source>
        <dbReference type="ARBA" id="ARBA00022475"/>
    </source>
</evidence>